<dbReference type="GO" id="GO:0006189">
    <property type="term" value="P:'de novo' IMP biosynthetic process"/>
    <property type="evidence" value="ECO:0007669"/>
    <property type="project" value="UniProtKB-UniRule"/>
</dbReference>
<keyword evidence="6 15" id="KW-0963">Cytoplasm</keyword>
<keyword evidence="8 15" id="KW-0547">Nucleotide-binding</keyword>
<dbReference type="FunFam" id="3.30.1330.10:FF:000001">
    <property type="entry name" value="Phosphoribosylformylglycinamidine cyclo-ligase"/>
    <property type="match status" value="1"/>
</dbReference>
<dbReference type="EC" id="6.3.3.1" evidence="4 15"/>
<dbReference type="RefSeq" id="WP_073248198.1">
    <property type="nucleotide sequence ID" value="NZ_FQVG01000014.1"/>
</dbReference>
<evidence type="ECO:0000256" key="14">
    <source>
        <dbReference type="ARBA" id="ARBA00049057"/>
    </source>
</evidence>
<evidence type="ECO:0000259" key="16">
    <source>
        <dbReference type="Pfam" id="PF00586"/>
    </source>
</evidence>
<evidence type="ECO:0000256" key="6">
    <source>
        <dbReference type="ARBA" id="ARBA00022490"/>
    </source>
</evidence>
<feature type="domain" description="PurM-like N-terminal" evidence="16">
    <location>
        <begin position="51"/>
        <end position="157"/>
    </location>
</feature>
<protein>
    <recommendedName>
        <fullName evidence="5 15">Phosphoribosylformylglycinamidine cyclo-ligase</fullName>
        <ecNumber evidence="4 15">6.3.3.1</ecNumber>
    </recommendedName>
    <alternativeName>
        <fullName evidence="12 15">AIR synthase</fullName>
    </alternativeName>
    <alternativeName>
        <fullName evidence="13 15">AIRS</fullName>
    </alternativeName>
    <alternativeName>
        <fullName evidence="11 15">Phosphoribosyl-aminoimidazole synthetase</fullName>
    </alternativeName>
</protein>
<gene>
    <name evidence="15" type="primary">purM</name>
    <name evidence="18" type="ORF">SAMN02746091_01028</name>
</gene>
<dbReference type="InterPro" id="IPR010918">
    <property type="entry name" value="PurM-like_C_dom"/>
</dbReference>
<dbReference type="GO" id="GO:0005829">
    <property type="term" value="C:cytosol"/>
    <property type="evidence" value="ECO:0007669"/>
    <property type="project" value="TreeGrafter"/>
</dbReference>
<evidence type="ECO:0000256" key="13">
    <source>
        <dbReference type="ARBA" id="ARBA00033093"/>
    </source>
</evidence>
<evidence type="ECO:0000256" key="3">
    <source>
        <dbReference type="ARBA" id="ARBA00010280"/>
    </source>
</evidence>
<dbReference type="InterPro" id="IPR004733">
    <property type="entry name" value="PurM_cligase"/>
</dbReference>
<keyword evidence="19" id="KW-1185">Reference proteome</keyword>
<dbReference type="CDD" id="cd02196">
    <property type="entry name" value="PurM"/>
    <property type="match status" value="1"/>
</dbReference>
<feature type="domain" description="PurM-like C-terminal" evidence="17">
    <location>
        <begin position="169"/>
        <end position="325"/>
    </location>
</feature>
<dbReference type="SUPFAM" id="SSF55326">
    <property type="entry name" value="PurM N-terminal domain-like"/>
    <property type="match status" value="1"/>
</dbReference>
<dbReference type="Pfam" id="PF02769">
    <property type="entry name" value="AIRS_C"/>
    <property type="match status" value="1"/>
</dbReference>
<evidence type="ECO:0000256" key="9">
    <source>
        <dbReference type="ARBA" id="ARBA00022755"/>
    </source>
</evidence>
<dbReference type="GO" id="GO:0046084">
    <property type="term" value="P:adenine biosynthetic process"/>
    <property type="evidence" value="ECO:0007669"/>
    <property type="project" value="TreeGrafter"/>
</dbReference>
<evidence type="ECO:0000256" key="5">
    <source>
        <dbReference type="ARBA" id="ARBA00020367"/>
    </source>
</evidence>
<dbReference type="GO" id="GO:0005524">
    <property type="term" value="F:ATP binding"/>
    <property type="evidence" value="ECO:0007669"/>
    <property type="project" value="UniProtKB-KW"/>
</dbReference>
<comment type="subcellular location">
    <subcellularLocation>
        <location evidence="1 15">Cytoplasm</location>
    </subcellularLocation>
</comment>
<evidence type="ECO:0000313" key="18">
    <source>
        <dbReference type="EMBL" id="SHE74579.1"/>
    </source>
</evidence>
<dbReference type="InterPro" id="IPR036921">
    <property type="entry name" value="PurM-like_N_sf"/>
</dbReference>
<dbReference type="Proteomes" id="UP000184423">
    <property type="component" value="Unassembled WGS sequence"/>
</dbReference>
<comment type="catalytic activity">
    <reaction evidence="14 15">
        <text>2-formamido-N(1)-(5-O-phospho-beta-D-ribosyl)acetamidine + ATP = 5-amino-1-(5-phospho-beta-D-ribosyl)imidazole + ADP + phosphate + H(+)</text>
        <dbReference type="Rhea" id="RHEA:23032"/>
        <dbReference type="ChEBI" id="CHEBI:15378"/>
        <dbReference type="ChEBI" id="CHEBI:30616"/>
        <dbReference type="ChEBI" id="CHEBI:43474"/>
        <dbReference type="ChEBI" id="CHEBI:137981"/>
        <dbReference type="ChEBI" id="CHEBI:147287"/>
        <dbReference type="ChEBI" id="CHEBI:456216"/>
        <dbReference type="EC" id="6.3.3.1"/>
    </reaction>
</comment>
<dbReference type="EMBL" id="FQVG01000014">
    <property type="protein sequence ID" value="SHE74579.1"/>
    <property type="molecule type" value="Genomic_DNA"/>
</dbReference>
<evidence type="ECO:0000256" key="11">
    <source>
        <dbReference type="ARBA" id="ARBA00031908"/>
    </source>
</evidence>
<dbReference type="HAMAP" id="MF_00741">
    <property type="entry name" value="AIRS"/>
    <property type="match status" value="1"/>
</dbReference>
<dbReference type="FunFam" id="3.90.650.10:FF:000011">
    <property type="entry name" value="Phosphoribosylformylglycinamidine cyclo-ligase"/>
    <property type="match status" value="1"/>
</dbReference>
<dbReference type="GO" id="GO:0004637">
    <property type="term" value="F:phosphoribosylamine-glycine ligase activity"/>
    <property type="evidence" value="ECO:0007669"/>
    <property type="project" value="TreeGrafter"/>
</dbReference>
<comment type="similarity">
    <text evidence="3 15">Belongs to the AIR synthase family.</text>
</comment>
<keyword evidence="9 15" id="KW-0658">Purine biosynthesis</keyword>
<dbReference type="UniPathway" id="UPA00074">
    <property type="reaction ID" value="UER00129"/>
</dbReference>
<evidence type="ECO:0000313" key="19">
    <source>
        <dbReference type="Proteomes" id="UP000184423"/>
    </source>
</evidence>
<dbReference type="PANTHER" id="PTHR10520:SF12">
    <property type="entry name" value="TRIFUNCTIONAL PURINE BIOSYNTHETIC PROTEIN ADENOSINE-3"/>
    <property type="match status" value="1"/>
</dbReference>
<evidence type="ECO:0000256" key="8">
    <source>
        <dbReference type="ARBA" id="ARBA00022741"/>
    </source>
</evidence>
<dbReference type="Pfam" id="PF00586">
    <property type="entry name" value="AIRS"/>
    <property type="match status" value="1"/>
</dbReference>
<evidence type="ECO:0000256" key="7">
    <source>
        <dbReference type="ARBA" id="ARBA00022598"/>
    </source>
</evidence>
<accession>A0A1M4W044</accession>
<keyword evidence="7 15" id="KW-0436">Ligase</keyword>
<dbReference type="GO" id="GO:0004641">
    <property type="term" value="F:phosphoribosylformylglycinamidine cyclo-ligase activity"/>
    <property type="evidence" value="ECO:0007669"/>
    <property type="project" value="UniProtKB-UniRule"/>
</dbReference>
<evidence type="ECO:0000256" key="4">
    <source>
        <dbReference type="ARBA" id="ARBA00013047"/>
    </source>
</evidence>
<dbReference type="InterPro" id="IPR016188">
    <property type="entry name" value="PurM-like_N"/>
</dbReference>
<keyword evidence="10 15" id="KW-0067">ATP-binding</keyword>
<evidence type="ECO:0000256" key="1">
    <source>
        <dbReference type="ARBA" id="ARBA00004496"/>
    </source>
</evidence>
<dbReference type="InterPro" id="IPR036676">
    <property type="entry name" value="PurM-like_C_sf"/>
</dbReference>
<reference evidence="19" key="1">
    <citation type="submission" date="2016-11" db="EMBL/GenBank/DDBJ databases">
        <authorList>
            <person name="Varghese N."/>
            <person name="Submissions S."/>
        </authorList>
    </citation>
    <scope>NUCLEOTIDE SEQUENCE [LARGE SCALE GENOMIC DNA]</scope>
    <source>
        <strain evidence="19">DSM 10124</strain>
    </source>
</reference>
<organism evidence="18 19">
    <name type="scientific">Caloramator proteoclasticus DSM 10124</name>
    <dbReference type="NCBI Taxonomy" id="1121262"/>
    <lineage>
        <taxon>Bacteria</taxon>
        <taxon>Bacillati</taxon>
        <taxon>Bacillota</taxon>
        <taxon>Clostridia</taxon>
        <taxon>Eubacteriales</taxon>
        <taxon>Clostridiaceae</taxon>
        <taxon>Caloramator</taxon>
    </lineage>
</organism>
<dbReference type="NCBIfam" id="TIGR00878">
    <property type="entry name" value="purM"/>
    <property type="match status" value="1"/>
</dbReference>
<proteinExistence type="inferred from homology"/>
<evidence type="ECO:0000256" key="2">
    <source>
        <dbReference type="ARBA" id="ARBA00004686"/>
    </source>
</evidence>
<name>A0A1M4W044_9CLOT</name>
<evidence type="ECO:0000256" key="15">
    <source>
        <dbReference type="HAMAP-Rule" id="MF_00741"/>
    </source>
</evidence>
<evidence type="ECO:0000259" key="17">
    <source>
        <dbReference type="Pfam" id="PF02769"/>
    </source>
</evidence>
<sequence>MRYCDAGVNIDEGNRLVSMLKGMVKETYKEGVLEGVGGFGALFEIKNYKNPVLVSGCDGVGTKLKVAIDMKKLDTIGIDCVAMCVNDVLCHGAKPLFFLDYFACGKLSAEDAFNVIKGIKDGCILAGCSLIGGETAEMPGFYEDGEFDIAGFCVGIVEKDKIVDGSKIKEGDLLVGIESSGCHSNGYSLIRKIITDLEEPFKDKRIGDVLLTPTNIYVKDVLPLLDKFDVKGMAHITGGGFLENIPRMFKGDFNAVVYKDSYEIPDIFKLLQQRGVEETEMYRTFNMGIGFVICVDKNEAEEVVRTIEEGGKSAYIIGEVVKGGGRVCLI</sequence>
<dbReference type="AlphaFoldDB" id="A0A1M4W044"/>
<dbReference type="Gene3D" id="3.90.650.10">
    <property type="entry name" value="PurM-like C-terminal domain"/>
    <property type="match status" value="1"/>
</dbReference>
<evidence type="ECO:0000256" key="12">
    <source>
        <dbReference type="ARBA" id="ARBA00032931"/>
    </source>
</evidence>
<evidence type="ECO:0000256" key="10">
    <source>
        <dbReference type="ARBA" id="ARBA00022840"/>
    </source>
</evidence>
<dbReference type="Gene3D" id="3.30.1330.10">
    <property type="entry name" value="PurM-like, N-terminal domain"/>
    <property type="match status" value="1"/>
</dbReference>
<comment type="pathway">
    <text evidence="2 15">Purine metabolism; IMP biosynthesis via de novo pathway; 5-amino-1-(5-phospho-D-ribosyl)imidazole from N(2)-formyl-N(1)-(5-phospho-D-ribosyl)glycinamide: step 2/2.</text>
</comment>
<dbReference type="SUPFAM" id="SSF56042">
    <property type="entry name" value="PurM C-terminal domain-like"/>
    <property type="match status" value="1"/>
</dbReference>
<dbReference type="PANTHER" id="PTHR10520">
    <property type="entry name" value="TRIFUNCTIONAL PURINE BIOSYNTHETIC PROTEIN ADENOSINE-3-RELATED"/>
    <property type="match status" value="1"/>
</dbReference>